<dbReference type="NCBIfam" id="TIGR01958">
    <property type="entry name" value="nuoE_fam"/>
    <property type="match status" value="1"/>
</dbReference>
<dbReference type="InterPro" id="IPR042128">
    <property type="entry name" value="NuoE_dom"/>
</dbReference>
<reference evidence="16" key="1">
    <citation type="submission" date="2020-01" db="EMBL/GenBank/DDBJ databases">
        <authorList>
            <person name="Mishra B."/>
        </authorList>
    </citation>
    <scope>NUCLEOTIDE SEQUENCE [LARGE SCALE GENOMIC DNA]</scope>
</reference>
<evidence type="ECO:0000256" key="14">
    <source>
        <dbReference type="SAM" id="MobiDB-lite"/>
    </source>
</evidence>
<dbReference type="Gene3D" id="3.30.230.130">
    <property type="entry name" value="Cullin, Chain C, Domain 2"/>
    <property type="match status" value="1"/>
</dbReference>
<feature type="region of interest" description="Disordered" evidence="14">
    <location>
        <begin position="993"/>
        <end position="1033"/>
    </location>
</feature>
<comment type="cofactor">
    <cofactor evidence="10">
        <name>[2Fe-2S] cluster</name>
        <dbReference type="ChEBI" id="CHEBI:190135"/>
    </cofactor>
</comment>
<dbReference type="FunFam" id="1.20.1310.10:FF:000013">
    <property type="entry name" value="Cullin-1 like"/>
    <property type="match status" value="1"/>
</dbReference>
<dbReference type="PROSITE" id="PS50069">
    <property type="entry name" value="CULLIN_2"/>
    <property type="match status" value="1"/>
</dbReference>
<accession>A0A6D2JFA0</accession>
<evidence type="ECO:0000256" key="9">
    <source>
        <dbReference type="ARBA" id="ARBA00023014"/>
    </source>
</evidence>
<dbReference type="FunFam" id="1.20.1310.10:FF:000020">
    <property type="entry name" value="Cullin-1, putative"/>
    <property type="match status" value="1"/>
</dbReference>
<dbReference type="FunFam" id="1.10.10.1590:FF:000001">
    <property type="entry name" value="NADH-quinone oxidoreductase subunit E"/>
    <property type="match status" value="1"/>
</dbReference>
<evidence type="ECO:0000256" key="2">
    <source>
        <dbReference type="ARBA" id="ARBA00010643"/>
    </source>
</evidence>
<dbReference type="InterPro" id="IPR036388">
    <property type="entry name" value="WH-like_DNA-bd_sf"/>
</dbReference>
<evidence type="ECO:0000256" key="11">
    <source>
        <dbReference type="ARBA" id="ARBA00069612"/>
    </source>
</evidence>
<dbReference type="SUPFAM" id="SSF74788">
    <property type="entry name" value="Cullin repeat-like"/>
    <property type="match status" value="1"/>
</dbReference>
<dbReference type="InterPro" id="IPR016159">
    <property type="entry name" value="Cullin_repeat-like_dom_sf"/>
</dbReference>
<dbReference type="InterPro" id="IPR019559">
    <property type="entry name" value="Cullin_neddylation_domain"/>
</dbReference>
<feature type="domain" description="Cullin family profile" evidence="15">
    <location>
        <begin position="383"/>
        <end position="613"/>
    </location>
</feature>
<dbReference type="FunFam" id="1.20.1310.10:FF:000025">
    <property type="entry name" value="Cullin-1, putative"/>
    <property type="match status" value="1"/>
</dbReference>
<dbReference type="InterPro" id="IPR002023">
    <property type="entry name" value="NuoE-like"/>
</dbReference>
<protein>
    <recommendedName>
        <fullName evidence="11">Cullin-1</fullName>
    </recommendedName>
</protein>
<name>A0A6D2JFA0_9BRAS</name>
<dbReference type="FunFam" id="1.20.1310.10:FF:000021">
    <property type="entry name" value="Cullin-1, putative"/>
    <property type="match status" value="1"/>
</dbReference>
<dbReference type="CDD" id="cd03064">
    <property type="entry name" value="TRX_Fd_NuoE"/>
    <property type="match status" value="1"/>
</dbReference>
<keyword evidence="6" id="KW-0833">Ubl conjugation pathway</keyword>
<evidence type="ECO:0000256" key="10">
    <source>
        <dbReference type="ARBA" id="ARBA00034078"/>
    </source>
</evidence>
<dbReference type="PROSITE" id="PS01099">
    <property type="entry name" value="COMPLEX1_24K"/>
    <property type="match status" value="1"/>
</dbReference>
<evidence type="ECO:0000256" key="13">
    <source>
        <dbReference type="RuleBase" id="RU003829"/>
    </source>
</evidence>
<dbReference type="GO" id="GO:0051537">
    <property type="term" value="F:2 iron, 2 sulfur cluster binding"/>
    <property type="evidence" value="ECO:0007669"/>
    <property type="project" value="UniProtKB-KW"/>
</dbReference>
<evidence type="ECO:0000256" key="5">
    <source>
        <dbReference type="ARBA" id="ARBA00022723"/>
    </source>
</evidence>
<keyword evidence="8" id="KW-0408">Iron</keyword>
<keyword evidence="7" id="KW-0832">Ubl conjugation</keyword>
<comment type="caution">
    <text evidence="16">The sequence shown here is derived from an EMBL/GenBank/DDBJ whole genome shotgun (WGS) entry which is preliminary data.</text>
</comment>
<dbReference type="InterPro" id="IPR001373">
    <property type="entry name" value="Cullin_N"/>
</dbReference>
<dbReference type="Gene3D" id="1.10.10.10">
    <property type="entry name" value="Winged helix-like DNA-binding domain superfamily/Winged helix DNA-binding domain"/>
    <property type="match status" value="1"/>
</dbReference>
<dbReference type="GO" id="GO:0009867">
    <property type="term" value="P:jasmonic acid mediated signaling pathway"/>
    <property type="evidence" value="ECO:0007669"/>
    <property type="project" value="UniProtKB-ARBA"/>
</dbReference>
<dbReference type="Pfam" id="PF01257">
    <property type="entry name" value="2Fe-2S_thioredx"/>
    <property type="match status" value="1"/>
</dbReference>
<keyword evidence="5" id="KW-0479">Metal-binding</keyword>
<proteinExistence type="inferred from homology"/>
<dbReference type="Gene3D" id="1.20.1310.10">
    <property type="entry name" value="Cullin Repeats"/>
    <property type="match status" value="4"/>
</dbReference>
<dbReference type="EMBL" id="CACVBM020001192">
    <property type="protein sequence ID" value="CAA7038375.1"/>
    <property type="molecule type" value="Genomic_DNA"/>
</dbReference>
<evidence type="ECO:0000256" key="8">
    <source>
        <dbReference type="ARBA" id="ARBA00023004"/>
    </source>
</evidence>
<dbReference type="InterPro" id="IPR016158">
    <property type="entry name" value="Cullin_homology"/>
</dbReference>
<evidence type="ECO:0000313" key="17">
    <source>
        <dbReference type="Proteomes" id="UP000467841"/>
    </source>
</evidence>
<dbReference type="InterPro" id="IPR036390">
    <property type="entry name" value="WH_DNA-bd_sf"/>
</dbReference>
<evidence type="ECO:0000313" key="16">
    <source>
        <dbReference type="EMBL" id="CAA7038375.1"/>
    </source>
</evidence>
<dbReference type="Proteomes" id="UP000467841">
    <property type="component" value="Unassembled WGS sequence"/>
</dbReference>
<dbReference type="Pfam" id="PF00888">
    <property type="entry name" value="Cullin"/>
    <property type="match status" value="1"/>
</dbReference>
<dbReference type="InterPro" id="IPR045093">
    <property type="entry name" value="Cullin"/>
</dbReference>
<dbReference type="PANTHER" id="PTHR11932">
    <property type="entry name" value="CULLIN"/>
    <property type="match status" value="1"/>
</dbReference>
<gene>
    <name evidence="16" type="ORF">MERR_LOCUS25610</name>
</gene>
<dbReference type="FunFam" id="1.10.10.10:FF:000503">
    <property type="entry name" value="Cullin-1"/>
    <property type="match status" value="1"/>
</dbReference>
<keyword evidence="4" id="KW-0001">2Fe-2S</keyword>
<dbReference type="SUPFAM" id="SSF75632">
    <property type="entry name" value="Cullin homology domain"/>
    <property type="match status" value="1"/>
</dbReference>
<dbReference type="InterPro" id="IPR059120">
    <property type="entry name" value="Cullin-like_AB"/>
</dbReference>
<dbReference type="Pfam" id="PF26557">
    <property type="entry name" value="Cullin_AB"/>
    <property type="match status" value="1"/>
</dbReference>
<comment type="similarity">
    <text evidence="2">Belongs to the complex I 24 kDa subunit family.</text>
</comment>
<dbReference type="AlphaFoldDB" id="A0A6D2JFA0"/>
<dbReference type="Pfam" id="PF10557">
    <property type="entry name" value="Cullin_Nedd8"/>
    <property type="match status" value="1"/>
</dbReference>
<evidence type="ECO:0000256" key="1">
    <source>
        <dbReference type="ARBA" id="ARBA00006019"/>
    </source>
</evidence>
<keyword evidence="17" id="KW-1185">Reference proteome</keyword>
<keyword evidence="9" id="KW-0411">Iron-sulfur</keyword>
<dbReference type="GO" id="GO:0031625">
    <property type="term" value="F:ubiquitin protein ligase binding"/>
    <property type="evidence" value="ECO:0007669"/>
    <property type="project" value="InterPro"/>
</dbReference>
<evidence type="ECO:0000259" key="15">
    <source>
        <dbReference type="PROSITE" id="PS50069"/>
    </source>
</evidence>
<dbReference type="GO" id="GO:0046872">
    <property type="term" value="F:metal ion binding"/>
    <property type="evidence" value="ECO:0007669"/>
    <property type="project" value="UniProtKB-KW"/>
</dbReference>
<evidence type="ECO:0000256" key="12">
    <source>
        <dbReference type="PROSITE-ProRule" id="PRU00330"/>
    </source>
</evidence>
<dbReference type="InterPro" id="IPR036249">
    <property type="entry name" value="Thioredoxin-like_sf"/>
</dbReference>
<dbReference type="SUPFAM" id="SSF52833">
    <property type="entry name" value="Thioredoxin-like"/>
    <property type="match status" value="1"/>
</dbReference>
<sequence length="1033" mass="118659">MERKTIDLDQGWDYMQTGITKLKRILEGLPEPAFDSEQYMMLYTTIYNMCTQKPPHDYSQQLYDKYREAFENYIASTVLPALREKHDEYMLRELVKRWSNHKVMVRWLSRFFYYLDRYFIARRSLPPLNEVGLTCFRDLVYNELHTKVKEAVIALVDKEREGEQIDRALLKNVLDIYVEIGMGQMERYEEDFENFMLQDTSSYYSRKASSWIQEDSCPDYMLKSEECLKKERERVAHYLHSSSEPKLVEKVQHELLVVYANQLLEKEHSGCRALLRDDKVDDLSRMYRLYHKISRGLEPVANIFKQHVTAEGNALVQQAEDTATNQAANTASVQEQVLIRKVIELHDKYMVYVTECFQNHTLFHKALKEAFEIFCNKTVAGSSSAELLATFCDNILKKGGSEKLSDEAIEDTLEKVVKLLAYISDKDLFAEFYRKKLARRLLFDRSANDDHERSILTKLKQQCGGQFTSKMEGMVTDLTLARENQNSFEEYLVNNPAANPGIDLTVTVLTTGFWPSYKSFDINLPSEMVKCVEVFKGFYETKTKHRKLTWIYSLGTCHINGKFDQKPIELIVSTYQAAVLLLFNTTDKLTYSEILGQLNLSHEDLVRLLHSLSCAKYKILLKEPLTKTVSQADSFEFNSKFTDRMRRIKIPLPPVDERKKVVEDVDKDRRYAIDAAIVRIMKSRKVLGHQQLVSECVEQLSRMFKPDIKAIKKRMEDLITRDYLERDKENPNMFRPKAIVVNPAPGDSEIPSLAHLVSLVGSSSSDQSASLVFSKFSKMLARLAAKRLLEIRQVFRQPPSQTSRSFSTALNYHLNSPDNKPDLPWEFSEANKSKVKEILSYYPTNYKQSAVIPLLDLAQQQHGGWLPVSAMNAVANVIEVAPIRVYEVATFYSMFNRAKVGQYHLLVCGTTPCMVRGSRDIESALLDHLGVKRGEVTKDGLFSVGEMECMGCCVNAPMITVADYSNGSEGYTYNYFEDVTPEKVVEIVEKLRKGEKPPRGTQNPKRINCGPEGGNTTLLSEPKPPQFRDLDAC</sequence>
<evidence type="ECO:0000256" key="4">
    <source>
        <dbReference type="ARBA" id="ARBA00022714"/>
    </source>
</evidence>
<dbReference type="GO" id="GO:0006511">
    <property type="term" value="P:ubiquitin-dependent protein catabolic process"/>
    <property type="evidence" value="ECO:0007669"/>
    <property type="project" value="InterPro"/>
</dbReference>
<dbReference type="SMART" id="SM00884">
    <property type="entry name" value="Cullin_Nedd8"/>
    <property type="match status" value="1"/>
</dbReference>
<evidence type="ECO:0000256" key="7">
    <source>
        <dbReference type="ARBA" id="ARBA00022843"/>
    </source>
</evidence>
<dbReference type="Gene3D" id="1.10.10.1590">
    <property type="entry name" value="NADH-quinone oxidoreductase subunit E"/>
    <property type="match status" value="1"/>
</dbReference>
<dbReference type="OrthoDB" id="27073at2759"/>
<evidence type="ECO:0000256" key="6">
    <source>
        <dbReference type="ARBA" id="ARBA00022786"/>
    </source>
</evidence>
<dbReference type="InterPro" id="IPR041921">
    <property type="entry name" value="NuoE_N"/>
</dbReference>
<comment type="similarity">
    <text evidence="1 12 13">Belongs to the cullin family.</text>
</comment>
<dbReference type="SUPFAM" id="SSF46785">
    <property type="entry name" value="Winged helix' DNA-binding domain"/>
    <property type="match status" value="1"/>
</dbReference>
<dbReference type="FunFam" id="3.30.230.130:FF:000005">
    <property type="entry name" value="Cullin-1 like"/>
    <property type="match status" value="1"/>
</dbReference>
<organism evidence="16 17">
    <name type="scientific">Microthlaspi erraticum</name>
    <dbReference type="NCBI Taxonomy" id="1685480"/>
    <lineage>
        <taxon>Eukaryota</taxon>
        <taxon>Viridiplantae</taxon>
        <taxon>Streptophyta</taxon>
        <taxon>Embryophyta</taxon>
        <taxon>Tracheophyta</taxon>
        <taxon>Spermatophyta</taxon>
        <taxon>Magnoliopsida</taxon>
        <taxon>eudicotyledons</taxon>
        <taxon>Gunneridae</taxon>
        <taxon>Pentapetalae</taxon>
        <taxon>rosids</taxon>
        <taxon>malvids</taxon>
        <taxon>Brassicales</taxon>
        <taxon>Brassicaceae</taxon>
        <taxon>Coluteocarpeae</taxon>
        <taxon>Microthlaspi</taxon>
    </lineage>
</organism>
<dbReference type="InterPro" id="IPR036317">
    <property type="entry name" value="Cullin_homology_sf"/>
</dbReference>
<dbReference type="GO" id="GO:0016491">
    <property type="term" value="F:oxidoreductase activity"/>
    <property type="evidence" value="ECO:0007669"/>
    <property type="project" value="InterPro"/>
</dbReference>
<evidence type="ECO:0000256" key="3">
    <source>
        <dbReference type="ARBA" id="ARBA00022499"/>
    </source>
</evidence>
<dbReference type="SMART" id="SM00182">
    <property type="entry name" value="CULLIN"/>
    <property type="match status" value="1"/>
</dbReference>
<keyword evidence="3" id="KW-1017">Isopeptide bond</keyword>
<dbReference type="FunFam" id="3.40.30.10:FF:000097">
    <property type="entry name" value="NADH dehydrogenase [ubiquinone] flavoprotein 2"/>
    <property type="match status" value="1"/>
</dbReference>
<dbReference type="Gene3D" id="3.40.30.10">
    <property type="entry name" value="Glutaredoxin"/>
    <property type="match status" value="1"/>
</dbReference>